<organism evidence="5">
    <name type="scientific">marine sediment metagenome</name>
    <dbReference type="NCBI Taxonomy" id="412755"/>
    <lineage>
        <taxon>unclassified sequences</taxon>
        <taxon>metagenomes</taxon>
        <taxon>ecological metagenomes</taxon>
    </lineage>
</organism>
<dbReference type="PROSITE" id="PS51063">
    <property type="entry name" value="HTH_CRP_2"/>
    <property type="match status" value="1"/>
</dbReference>
<reference evidence="5" key="1">
    <citation type="journal article" date="2015" name="Nature">
        <title>Complex archaea that bridge the gap between prokaryotes and eukaryotes.</title>
        <authorList>
            <person name="Spang A."/>
            <person name="Saw J.H."/>
            <person name="Jorgensen S.L."/>
            <person name="Zaremba-Niedzwiedzka K."/>
            <person name="Martijn J."/>
            <person name="Lind A.E."/>
            <person name="van Eijk R."/>
            <person name="Schleper C."/>
            <person name="Guy L."/>
            <person name="Ettema T.J."/>
        </authorList>
    </citation>
    <scope>NUCLEOTIDE SEQUENCE</scope>
</reference>
<evidence type="ECO:0000256" key="3">
    <source>
        <dbReference type="ARBA" id="ARBA00023163"/>
    </source>
</evidence>
<accession>A0A0F9D633</accession>
<evidence type="ECO:0000259" key="4">
    <source>
        <dbReference type="PROSITE" id="PS51063"/>
    </source>
</evidence>
<dbReference type="SMART" id="SM00419">
    <property type="entry name" value="HTH_CRP"/>
    <property type="match status" value="1"/>
</dbReference>
<dbReference type="GO" id="GO:0003677">
    <property type="term" value="F:DNA binding"/>
    <property type="evidence" value="ECO:0007669"/>
    <property type="project" value="UniProtKB-KW"/>
</dbReference>
<dbReference type="Pfam" id="PF13545">
    <property type="entry name" value="HTH_Crp_2"/>
    <property type="match status" value="1"/>
</dbReference>
<dbReference type="InterPro" id="IPR036388">
    <property type="entry name" value="WH-like_DNA-bd_sf"/>
</dbReference>
<dbReference type="GO" id="GO:0006355">
    <property type="term" value="P:regulation of DNA-templated transcription"/>
    <property type="evidence" value="ECO:0007669"/>
    <property type="project" value="InterPro"/>
</dbReference>
<dbReference type="InterPro" id="IPR014710">
    <property type="entry name" value="RmlC-like_jellyroll"/>
</dbReference>
<dbReference type="InterPro" id="IPR036390">
    <property type="entry name" value="WH_DNA-bd_sf"/>
</dbReference>
<keyword evidence="1" id="KW-0805">Transcription regulation</keyword>
<sequence>MTTQCRYCPLQRKDAFIPMSKEELSFMEKFKSGELTVEPGTPILLEGSNAPQLYTALTGMGIRDKTLANGNRQVISFVFPGDFIGLQAGIMGEMGHSVEARTHMRLCVFNRSEFWNFFKSHPERAFDITWLAAIEEHFMGEVLATIGQRTAIQAIAWAMVKIFERGQSLGMVTHNQMPLPYSQRDLADALGLSVVHTNKTLGALKERQLLSWSDRVLQINNLAALAKVGMTSLEGRQKRPLL</sequence>
<comment type="caution">
    <text evidence="5">The sequence shown here is derived from an EMBL/GenBank/DDBJ whole genome shotgun (WGS) entry which is preliminary data.</text>
</comment>
<dbReference type="InterPro" id="IPR000595">
    <property type="entry name" value="cNMP-bd_dom"/>
</dbReference>
<dbReference type="EMBL" id="LAZR01033059">
    <property type="protein sequence ID" value="KKL49166.1"/>
    <property type="molecule type" value="Genomic_DNA"/>
</dbReference>
<dbReference type="CDD" id="cd00038">
    <property type="entry name" value="CAP_ED"/>
    <property type="match status" value="1"/>
</dbReference>
<keyword evidence="2" id="KW-0238">DNA-binding</keyword>
<dbReference type="AlphaFoldDB" id="A0A0F9D633"/>
<dbReference type="SUPFAM" id="SSF46785">
    <property type="entry name" value="Winged helix' DNA-binding domain"/>
    <property type="match status" value="1"/>
</dbReference>
<evidence type="ECO:0000256" key="1">
    <source>
        <dbReference type="ARBA" id="ARBA00023015"/>
    </source>
</evidence>
<dbReference type="InterPro" id="IPR012318">
    <property type="entry name" value="HTH_CRP"/>
</dbReference>
<dbReference type="Gene3D" id="2.60.120.10">
    <property type="entry name" value="Jelly Rolls"/>
    <property type="match status" value="1"/>
</dbReference>
<evidence type="ECO:0000256" key="2">
    <source>
        <dbReference type="ARBA" id="ARBA00023125"/>
    </source>
</evidence>
<dbReference type="SUPFAM" id="SSF51206">
    <property type="entry name" value="cAMP-binding domain-like"/>
    <property type="match status" value="1"/>
</dbReference>
<proteinExistence type="predicted"/>
<name>A0A0F9D633_9ZZZZ</name>
<dbReference type="Pfam" id="PF00027">
    <property type="entry name" value="cNMP_binding"/>
    <property type="match status" value="1"/>
</dbReference>
<dbReference type="InterPro" id="IPR018490">
    <property type="entry name" value="cNMP-bd_dom_sf"/>
</dbReference>
<keyword evidence="3" id="KW-0804">Transcription</keyword>
<gene>
    <name evidence="5" type="ORF">LCGC14_2318260</name>
</gene>
<protein>
    <recommendedName>
        <fullName evidence="4">HTH crp-type domain-containing protein</fullName>
    </recommendedName>
</protein>
<feature type="domain" description="HTH crp-type" evidence="4">
    <location>
        <begin position="149"/>
        <end position="223"/>
    </location>
</feature>
<dbReference type="Gene3D" id="1.10.10.10">
    <property type="entry name" value="Winged helix-like DNA-binding domain superfamily/Winged helix DNA-binding domain"/>
    <property type="match status" value="1"/>
</dbReference>
<evidence type="ECO:0000313" key="5">
    <source>
        <dbReference type="EMBL" id="KKL49166.1"/>
    </source>
</evidence>